<keyword evidence="7 9" id="KW-0472">Membrane</keyword>
<evidence type="ECO:0000256" key="1">
    <source>
        <dbReference type="ARBA" id="ARBA00004651"/>
    </source>
</evidence>
<evidence type="ECO:0000256" key="2">
    <source>
        <dbReference type="ARBA" id="ARBA00022475"/>
    </source>
</evidence>
<dbReference type="RefSeq" id="WP_345732534.1">
    <property type="nucleotide sequence ID" value="NZ_BAAAYN010000049.1"/>
</dbReference>
<evidence type="ECO:0000313" key="10">
    <source>
        <dbReference type="EMBL" id="GAA3395691.1"/>
    </source>
</evidence>
<evidence type="ECO:0000313" key="11">
    <source>
        <dbReference type="Proteomes" id="UP001501676"/>
    </source>
</evidence>
<feature type="transmembrane region" description="Helical" evidence="9">
    <location>
        <begin position="357"/>
        <end position="377"/>
    </location>
</feature>
<gene>
    <name evidence="10" type="ORF">GCM10020369_69690</name>
</gene>
<feature type="transmembrane region" description="Helical" evidence="9">
    <location>
        <begin position="575"/>
        <end position="594"/>
    </location>
</feature>
<dbReference type="InterPro" id="IPR050297">
    <property type="entry name" value="LipidA_mod_glycosyltrf_83"/>
</dbReference>
<sequence>MKRITRSLRTALPARGWLLLAALCALAVLLASATNAHYGPDSRIYLAWTYWYLGHPQAEAAQLSYDYLATNPGLANCWTCWPEDYRTSFFTGQYAAVVGPRILLPLLSAPFVVLIGPAGLLVVPIIGYALAIVATVVLASRLWGPRWALVAGAMLLLPVSVSRWSVVAHTEGPAFALLTLPLLLLPLAQRVTRKHVAWYVVLVVLGMLNRQFAIALPVAVGAAWLLVAVRDRAIRNPWLPFAVWGSLVGVGVLAVQMLVSPLIFGGEELSLSRRFDDLAGKYFGTYGVAALPDVVWNIVRSDLLRVRYDLALVALLAAATVAVVWRFRSELSALAAGAFLVVSAINVVEFWPAAFRYHAPIVPLLVLAVVALLVDLWGPIRRVPSRSTEAGAREPVPLPRRARRWRPIRFGTQWVGALPAHAWATIAGLVVVSLAVLADRTWHYGPTSLYHLAWSYRFLGHSPAEATALTYQGLSDKAFFQENCSGWSCWQNGDSWLFEHAGSADPNLIYPLLSAPFVAVLGAPGLLVVPFVSFLAAIGMLTHFAAARWGALAGAVTAVVFVISDRIVVTSMAGSADMLAIALCCACLFTLPLARRRGRRALAAFALLVALMLLARSPALAFVGAVAVGWLVVAVRDRSVRNPWLPYAAISAGLAVLVVVLGQLVAVADARYLGRASELLDGSDVGGALTERLAETVDVDGRYLAVDSVLCVVLVVAVVVALARVPRDPLAAMALGGFVVAALLEVLTGVPSGARWFSPVFPLLLLTAMAVLAQLFEQLGPWEVPGATARAALPASAPTSPPVLTASGANHHK</sequence>
<feature type="transmembrane region" description="Helical" evidence="9">
    <location>
        <begin position="756"/>
        <end position="776"/>
    </location>
</feature>
<evidence type="ECO:0000256" key="3">
    <source>
        <dbReference type="ARBA" id="ARBA00022676"/>
    </source>
</evidence>
<evidence type="ECO:0000256" key="6">
    <source>
        <dbReference type="ARBA" id="ARBA00022989"/>
    </source>
</evidence>
<feature type="compositionally biased region" description="Low complexity" evidence="8">
    <location>
        <begin position="793"/>
        <end position="807"/>
    </location>
</feature>
<dbReference type="EMBL" id="BAAAYN010000049">
    <property type="protein sequence ID" value="GAA3395691.1"/>
    <property type="molecule type" value="Genomic_DNA"/>
</dbReference>
<reference evidence="11" key="1">
    <citation type="journal article" date="2019" name="Int. J. Syst. Evol. Microbiol.">
        <title>The Global Catalogue of Microorganisms (GCM) 10K type strain sequencing project: providing services to taxonomists for standard genome sequencing and annotation.</title>
        <authorList>
            <consortium name="The Broad Institute Genomics Platform"/>
            <consortium name="The Broad Institute Genome Sequencing Center for Infectious Disease"/>
            <person name="Wu L."/>
            <person name="Ma J."/>
        </authorList>
    </citation>
    <scope>NUCLEOTIDE SEQUENCE [LARGE SCALE GENOMIC DNA]</scope>
    <source>
        <strain evidence="11">JCM 9458</strain>
    </source>
</reference>
<feature type="transmembrane region" description="Helical" evidence="9">
    <location>
        <begin position="414"/>
        <end position="438"/>
    </location>
</feature>
<keyword evidence="4" id="KW-0808">Transferase</keyword>
<protein>
    <recommendedName>
        <fullName evidence="12">Glycosyltransferase RgtA/B/C/D-like domain-containing protein</fullName>
    </recommendedName>
</protein>
<comment type="caution">
    <text evidence="10">The sequence shown here is derived from an EMBL/GenBank/DDBJ whole genome shotgun (WGS) entry which is preliminary data.</text>
</comment>
<keyword evidence="2" id="KW-1003">Cell membrane</keyword>
<proteinExistence type="predicted"/>
<feature type="transmembrane region" description="Helical" evidence="9">
    <location>
        <begin position="172"/>
        <end position="189"/>
    </location>
</feature>
<accession>A0ABP6T9F9</accession>
<evidence type="ECO:0008006" key="12">
    <source>
        <dbReference type="Google" id="ProtNLM"/>
    </source>
</evidence>
<feature type="transmembrane region" description="Helical" evidence="9">
    <location>
        <begin position="241"/>
        <end position="266"/>
    </location>
</feature>
<feature type="transmembrane region" description="Helical" evidence="9">
    <location>
        <begin position="334"/>
        <end position="351"/>
    </location>
</feature>
<dbReference type="PANTHER" id="PTHR33908">
    <property type="entry name" value="MANNOSYLTRANSFERASE YKCB-RELATED"/>
    <property type="match status" value="1"/>
</dbReference>
<dbReference type="Proteomes" id="UP001501676">
    <property type="component" value="Unassembled WGS sequence"/>
</dbReference>
<feature type="transmembrane region" description="Helical" evidence="9">
    <location>
        <begin position="703"/>
        <end position="723"/>
    </location>
</feature>
<feature type="transmembrane region" description="Helical" evidence="9">
    <location>
        <begin position="644"/>
        <end position="667"/>
    </location>
</feature>
<feature type="transmembrane region" description="Helical" evidence="9">
    <location>
        <begin position="310"/>
        <end position="327"/>
    </location>
</feature>
<keyword evidence="6 9" id="KW-1133">Transmembrane helix</keyword>
<comment type="subcellular location">
    <subcellularLocation>
        <location evidence="1">Cell membrane</location>
        <topology evidence="1">Multi-pass membrane protein</topology>
    </subcellularLocation>
</comment>
<keyword evidence="5 9" id="KW-0812">Transmembrane</keyword>
<feature type="transmembrane region" description="Helical" evidence="9">
    <location>
        <begin position="729"/>
        <end position="749"/>
    </location>
</feature>
<feature type="transmembrane region" description="Helical" evidence="9">
    <location>
        <begin position="147"/>
        <end position="166"/>
    </location>
</feature>
<feature type="transmembrane region" description="Helical" evidence="9">
    <location>
        <begin position="508"/>
        <end position="537"/>
    </location>
</feature>
<feature type="transmembrane region" description="Helical" evidence="9">
    <location>
        <begin position="196"/>
        <end position="229"/>
    </location>
</feature>
<evidence type="ECO:0000256" key="8">
    <source>
        <dbReference type="SAM" id="MobiDB-lite"/>
    </source>
</evidence>
<name>A0ABP6T9F9_9ACTN</name>
<feature type="region of interest" description="Disordered" evidence="8">
    <location>
        <begin position="793"/>
        <end position="813"/>
    </location>
</feature>
<keyword evidence="3" id="KW-0328">Glycosyltransferase</keyword>
<feature type="transmembrane region" description="Helical" evidence="9">
    <location>
        <begin position="549"/>
        <end position="569"/>
    </location>
</feature>
<evidence type="ECO:0000256" key="7">
    <source>
        <dbReference type="ARBA" id="ARBA00023136"/>
    </source>
</evidence>
<organism evidence="10 11">
    <name type="scientific">Cryptosporangium minutisporangium</name>
    <dbReference type="NCBI Taxonomy" id="113569"/>
    <lineage>
        <taxon>Bacteria</taxon>
        <taxon>Bacillati</taxon>
        <taxon>Actinomycetota</taxon>
        <taxon>Actinomycetes</taxon>
        <taxon>Cryptosporangiales</taxon>
        <taxon>Cryptosporangiaceae</taxon>
        <taxon>Cryptosporangium</taxon>
    </lineage>
</organism>
<feature type="transmembrane region" description="Helical" evidence="9">
    <location>
        <begin position="601"/>
        <end position="632"/>
    </location>
</feature>
<evidence type="ECO:0000256" key="4">
    <source>
        <dbReference type="ARBA" id="ARBA00022679"/>
    </source>
</evidence>
<dbReference type="PANTHER" id="PTHR33908:SF11">
    <property type="entry name" value="MEMBRANE PROTEIN"/>
    <property type="match status" value="1"/>
</dbReference>
<feature type="transmembrane region" description="Helical" evidence="9">
    <location>
        <begin position="111"/>
        <end position="140"/>
    </location>
</feature>
<evidence type="ECO:0000256" key="5">
    <source>
        <dbReference type="ARBA" id="ARBA00022692"/>
    </source>
</evidence>
<keyword evidence="11" id="KW-1185">Reference proteome</keyword>
<evidence type="ECO:0000256" key="9">
    <source>
        <dbReference type="SAM" id="Phobius"/>
    </source>
</evidence>